<dbReference type="EMBL" id="CM020620">
    <property type="protein sequence ID" value="KAK1870256.1"/>
    <property type="molecule type" value="Genomic_DNA"/>
</dbReference>
<proteinExistence type="predicted"/>
<name>A0ACC3CIY8_PYRYE</name>
<keyword evidence="2" id="KW-1185">Reference proteome</keyword>
<gene>
    <name evidence="1" type="ORF">I4F81_012718</name>
</gene>
<reference evidence="1" key="1">
    <citation type="submission" date="2019-11" db="EMBL/GenBank/DDBJ databases">
        <title>Nori genome reveals adaptations in red seaweeds to the harsh intertidal environment.</title>
        <authorList>
            <person name="Wang D."/>
            <person name="Mao Y."/>
        </authorList>
    </citation>
    <scope>NUCLEOTIDE SEQUENCE</scope>
    <source>
        <tissue evidence="1">Gametophyte</tissue>
    </source>
</reference>
<evidence type="ECO:0000313" key="1">
    <source>
        <dbReference type="EMBL" id="KAK1870256.1"/>
    </source>
</evidence>
<sequence>MVAVALHWRWTGWQASSSTSAAAPPPPPPPPPPTPFPPPLYAWGVADDGRLGVDPTTLTDETDTVGAAAHTPTRVFGLHGVGVAAAAAGAGHSLVLDTTGVVWSWGLGGDGQLGHGDWASDWVPRPLPSAALGGDAAGGVVAIAAGARHSLVATADGGVWAFGSNVAGQLGLTSAVGGDNGDGGSGNGSGWRSTFFGARAPRSVATPTRIHGLAAVPIVSVAAGDAFSVALSADGGVYTFGASESGQLGHGLPPGARSLWVPLPSLVPAAGAAAAPRRVRSLAGEAVAAVAAGPAHAVALTRDGEALSWGAGRGWAHAAPGAGEADAGEPAPVAGLAGVAVAKVSPGGAHTLALTTGGEVLAWGADPAGCLGRGTTGTVDPAGLPSAAPPPAWEARGGEVTPVPLPTAAVDVAAGWGFGLAVTRGGAAYAWGGGGGGVLGHGDATDRWAPARVAGGVGPLRRVTAGFAHVLAF</sequence>
<evidence type="ECO:0000313" key="2">
    <source>
        <dbReference type="Proteomes" id="UP000798662"/>
    </source>
</evidence>
<organism evidence="1 2">
    <name type="scientific">Pyropia yezoensis</name>
    <name type="common">Susabi-nori</name>
    <name type="synonym">Porphyra yezoensis</name>
    <dbReference type="NCBI Taxonomy" id="2788"/>
    <lineage>
        <taxon>Eukaryota</taxon>
        <taxon>Rhodophyta</taxon>
        <taxon>Bangiophyceae</taxon>
        <taxon>Bangiales</taxon>
        <taxon>Bangiaceae</taxon>
        <taxon>Pyropia</taxon>
    </lineage>
</organism>
<dbReference type="Proteomes" id="UP000798662">
    <property type="component" value="Chromosome 3"/>
</dbReference>
<comment type="caution">
    <text evidence="1">The sequence shown here is derived from an EMBL/GenBank/DDBJ whole genome shotgun (WGS) entry which is preliminary data.</text>
</comment>
<accession>A0ACC3CIY8</accession>
<protein>
    <submittedName>
        <fullName evidence="1">Uncharacterized protein</fullName>
    </submittedName>
</protein>